<protein>
    <submittedName>
        <fullName evidence="6">Aspartate aminotransferase</fullName>
    </submittedName>
</protein>
<dbReference type="Pfam" id="PF00155">
    <property type="entry name" value="Aminotran_1_2"/>
    <property type="match status" value="1"/>
</dbReference>
<dbReference type="GO" id="GO:0008483">
    <property type="term" value="F:transaminase activity"/>
    <property type="evidence" value="ECO:0007669"/>
    <property type="project" value="UniProtKB-KW"/>
</dbReference>
<dbReference type="Gene3D" id="3.40.640.10">
    <property type="entry name" value="Type I PLP-dependent aspartate aminotransferase-like (Major domain)"/>
    <property type="match status" value="1"/>
</dbReference>
<evidence type="ECO:0000256" key="4">
    <source>
        <dbReference type="RuleBase" id="RU003693"/>
    </source>
</evidence>
<keyword evidence="6" id="KW-0032">Aminotransferase</keyword>
<dbReference type="EMBL" id="ML732469">
    <property type="protein sequence ID" value="KAB8067570.1"/>
    <property type="molecule type" value="Genomic_DNA"/>
</dbReference>
<evidence type="ECO:0000313" key="6">
    <source>
        <dbReference type="EMBL" id="KAB8067570.1"/>
    </source>
</evidence>
<comment type="cofactor">
    <cofactor evidence="1 4">
        <name>pyridoxal 5'-phosphate</name>
        <dbReference type="ChEBI" id="CHEBI:597326"/>
    </cofactor>
</comment>
<sequence length="365" mass="40708">MDYKRMPIESEAPEELGQTIHYDLSEPGTTELCLKDLGISIPTDLLLTYIPHRGSSRLRSLIAKSWKLDADDVLITAAATAALFIIATTLLSKDDHVVATIPNYPNNTETAMAIGAEVSYVDLDYDAEWKLDISQIAAAIRPNTKLISLIAPHNPTGVSMTESELRAMVDVAKDRGCYVLVDETYAELMTDSRLPSAASLDHHVIGVSTMSKAYGVPGIRVGWIMSKNKELREKFLAAKEMMCITIGAVDEYIAEKILERRDEFLERARSEMDHRRRIVDAWIESEELVEWVRPDEMLIGLVKVREEPPGGMKAFYDRLLNEHGANVGPGYWFGLTGPFFRLGFGWPNIPDLEAGLAAISKALRR</sequence>
<dbReference type="InterPro" id="IPR001917">
    <property type="entry name" value="Aminotrans_II_pyridoxalP_BS"/>
</dbReference>
<dbReference type="InterPro" id="IPR015424">
    <property type="entry name" value="PyrdxlP-dep_Trfase"/>
</dbReference>
<name>A0A5N5WK54_9EURO</name>
<proteinExistence type="inferred from homology"/>
<evidence type="ECO:0000313" key="7">
    <source>
        <dbReference type="Proteomes" id="UP000326565"/>
    </source>
</evidence>
<evidence type="ECO:0000256" key="2">
    <source>
        <dbReference type="ARBA" id="ARBA00008392"/>
    </source>
</evidence>
<gene>
    <name evidence="6" type="ORF">BDV29DRAFT_200133</name>
</gene>
<dbReference type="InterPro" id="IPR015421">
    <property type="entry name" value="PyrdxlP-dep_Trfase_major"/>
</dbReference>
<dbReference type="GO" id="GO:0030170">
    <property type="term" value="F:pyridoxal phosphate binding"/>
    <property type="evidence" value="ECO:0007669"/>
    <property type="project" value="InterPro"/>
</dbReference>
<organism evidence="6 7">
    <name type="scientific">Aspergillus leporis</name>
    <dbReference type="NCBI Taxonomy" id="41062"/>
    <lineage>
        <taxon>Eukaryota</taxon>
        <taxon>Fungi</taxon>
        <taxon>Dikarya</taxon>
        <taxon>Ascomycota</taxon>
        <taxon>Pezizomycotina</taxon>
        <taxon>Eurotiomycetes</taxon>
        <taxon>Eurotiomycetidae</taxon>
        <taxon>Eurotiales</taxon>
        <taxon>Aspergillaceae</taxon>
        <taxon>Aspergillus</taxon>
        <taxon>Aspergillus subgen. Circumdati</taxon>
    </lineage>
</organism>
<dbReference type="SUPFAM" id="SSF53383">
    <property type="entry name" value="PLP-dependent transferases"/>
    <property type="match status" value="1"/>
</dbReference>
<dbReference type="PROSITE" id="PS00599">
    <property type="entry name" value="AA_TRANSFER_CLASS_2"/>
    <property type="match status" value="1"/>
</dbReference>
<evidence type="ECO:0000256" key="1">
    <source>
        <dbReference type="ARBA" id="ARBA00001933"/>
    </source>
</evidence>
<dbReference type="PANTHER" id="PTHR43510">
    <property type="entry name" value="AMINOTRANSFERASE FUNCTION, HYPOTHETICAL (EUROFUNG)"/>
    <property type="match status" value="1"/>
</dbReference>
<keyword evidence="7" id="KW-1185">Reference proteome</keyword>
<keyword evidence="6" id="KW-0808">Transferase</keyword>
<evidence type="ECO:0000259" key="5">
    <source>
        <dbReference type="Pfam" id="PF00155"/>
    </source>
</evidence>
<accession>A0A5N5WK54</accession>
<feature type="domain" description="Aminotransferase class I/classII large" evidence="5">
    <location>
        <begin position="47"/>
        <end position="344"/>
    </location>
</feature>
<dbReference type="Gene3D" id="3.90.1150.10">
    <property type="entry name" value="Aspartate Aminotransferase, domain 1"/>
    <property type="match status" value="1"/>
</dbReference>
<dbReference type="Proteomes" id="UP000326565">
    <property type="component" value="Unassembled WGS sequence"/>
</dbReference>
<dbReference type="OrthoDB" id="7042322at2759"/>
<dbReference type="PANTHER" id="PTHR43510:SF1">
    <property type="entry name" value="AMINOTRANSFERASE FUNCTION, HYPOTHETICAL (EUROFUNG)"/>
    <property type="match status" value="1"/>
</dbReference>
<dbReference type="CDD" id="cd00609">
    <property type="entry name" value="AAT_like"/>
    <property type="match status" value="1"/>
</dbReference>
<comment type="similarity">
    <text evidence="2 4">Belongs to the class-II pyridoxal-phosphate-dependent aminotransferase family.</text>
</comment>
<dbReference type="InterPro" id="IPR015422">
    <property type="entry name" value="PyrdxlP-dep_Trfase_small"/>
</dbReference>
<reference evidence="6 7" key="1">
    <citation type="submission" date="2019-04" db="EMBL/GenBank/DDBJ databases">
        <title>Friends and foes A comparative genomics study of 23 Aspergillus species from section Flavi.</title>
        <authorList>
            <consortium name="DOE Joint Genome Institute"/>
            <person name="Kjaerbolling I."/>
            <person name="Vesth T."/>
            <person name="Frisvad J.C."/>
            <person name="Nybo J.L."/>
            <person name="Theobald S."/>
            <person name="Kildgaard S."/>
            <person name="Isbrandt T."/>
            <person name="Kuo A."/>
            <person name="Sato A."/>
            <person name="Lyhne E.K."/>
            <person name="Kogle M.E."/>
            <person name="Wiebenga A."/>
            <person name="Kun R.S."/>
            <person name="Lubbers R.J."/>
            <person name="Makela M.R."/>
            <person name="Barry K."/>
            <person name="Chovatia M."/>
            <person name="Clum A."/>
            <person name="Daum C."/>
            <person name="Haridas S."/>
            <person name="He G."/>
            <person name="LaButti K."/>
            <person name="Lipzen A."/>
            <person name="Mondo S."/>
            <person name="Riley R."/>
            <person name="Salamov A."/>
            <person name="Simmons B.A."/>
            <person name="Magnuson J.K."/>
            <person name="Henrissat B."/>
            <person name="Mortensen U.H."/>
            <person name="Larsen T.O."/>
            <person name="Devries R.P."/>
            <person name="Grigoriev I.V."/>
            <person name="Machida M."/>
            <person name="Baker S.E."/>
            <person name="Andersen M.R."/>
        </authorList>
    </citation>
    <scope>NUCLEOTIDE SEQUENCE [LARGE SCALE GENOMIC DNA]</scope>
    <source>
        <strain evidence="6 7">CBS 151.66</strain>
    </source>
</reference>
<evidence type="ECO:0000256" key="3">
    <source>
        <dbReference type="ARBA" id="ARBA00022898"/>
    </source>
</evidence>
<dbReference type="AlphaFoldDB" id="A0A5N5WK54"/>
<dbReference type="InterPro" id="IPR004839">
    <property type="entry name" value="Aminotransferase_I/II_large"/>
</dbReference>
<keyword evidence="3 4" id="KW-0663">Pyridoxal phosphate</keyword>